<keyword evidence="3" id="KW-0238">DNA-binding</keyword>
<evidence type="ECO:0000256" key="5">
    <source>
        <dbReference type="ARBA" id="ARBA00035107"/>
    </source>
</evidence>
<dbReference type="PANTHER" id="PTHR10245:SF15">
    <property type="entry name" value="ENDOTHELIAL DIFFERENTIATION-RELATED FACTOR 1"/>
    <property type="match status" value="1"/>
</dbReference>
<evidence type="ECO:0000256" key="3">
    <source>
        <dbReference type="ARBA" id="ARBA00023125"/>
    </source>
</evidence>
<proteinExistence type="inferred from homology"/>
<name>A0A9W4WUJ2_9GLOM</name>
<dbReference type="InterPro" id="IPR013729">
    <property type="entry name" value="MBF1_N"/>
</dbReference>
<dbReference type="PROSITE" id="PS50943">
    <property type="entry name" value="HTH_CROC1"/>
    <property type="match status" value="1"/>
</dbReference>
<dbReference type="AlphaFoldDB" id="A0A9W4WUJ2"/>
<keyword evidence="2" id="KW-0805">Transcription regulation</keyword>
<evidence type="ECO:0000256" key="2">
    <source>
        <dbReference type="ARBA" id="ARBA00023015"/>
    </source>
</evidence>
<sequence length="151" mass="16609">MEEEWNDWDKQTVIRKKATVAKVTKGTTAINAARRAGAVVGVERKTSGGTNKGHAMTDHQRIAKLDRENEVAPPPKISLSVGKAIQQARQAKGLTQKELGQKINEKANIINDYEMSRSIPNPIILGKLESILNIKLRGKNSNWGTSTQVVK</sequence>
<evidence type="ECO:0000313" key="8">
    <source>
        <dbReference type="Proteomes" id="UP001153678"/>
    </source>
</evidence>
<evidence type="ECO:0000256" key="4">
    <source>
        <dbReference type="ARBA" id="ARBA00023163"/>
    </source>
</evidence>
<comment type="similarity">
    <text evidence="1">Belongs to the MBF1 family.</text>
</comment>
<dbReference type="Pfam" id="PF08523">
    <property type="entry name" value="MBF1"/>
    <property type="match status" value="1"/>
</dbReference>
<feature type="domain" description="HTH cro/C1-type" evidence="6">
    <location>
        <begin position="85"/>
        <end position="139"/>
    </location>
</feature>
<evidence type="ECO:0000313" key="7">
    <source>
        <dbReference type="EMBL" id="CAI2179966.1"/>
    </source>
</evidence>
<gene>
    <name evidence="7" type="ORF">FWILDA_LOCUS9350</name>
</gene>
<dbReference type="EMBL" id="CAMKVN010002187">
    <property type="protein sequence ID" value="CAI2179966.1"/>
    <property type="molecule type" value="Genomic_DNA"/>
</dbReference>
<accession>A0A9W4WUJ2</accession>
<evidence type="ECO:0000256" key="1">
    <source>
        <dbReference type="ARBA" id="ARBA00009802"/>
    </source>
</evidence>
<dbReference type="SMART" id="SM00530">
    <property type="entry name" value="HTH_XRE"/>
    <property type="match status" value="1"/>
</dbReference>
<reference evidence="7" key="1">
    <citation type="submission" date="2022-08" db="EMBL/GenBank/DDBJ databases">
        <authorList>
            <person name="Kallberg Y."/>
            <person name="Tangrot J."/>
            <person name="Rosling A."/>
        </authorList>
    </citation>
    <scope>NUCLEOTIDE SEQUENCE</scope>
    <source>
        <strain evidence="7">Wild A</strain>
    </source>
</reference>
<dbReference type="GO" id="GO:0003677">
    <property type="term" value="F:DNA binding"/>
    <property type="evidence" value="ECO:0007669"/>
    <property type="project" value="UniProtKB-KW"/>
</dbReference>
<dbReference type="OrthoDB" id="10253401at2759"/>
<dbReference type="Proteomes" id="UP001153678">
    <property type="component" value="Unassembled WGS sequence"/>
</dbReference>
<dbReference type="Pfam" id="PF01381">
    <property type="entry name" value="HTH_3"/>
    <property type="match status" value="1"/>
</dbReference>
<dbReference type="InterPro" id="IPR001387">
    <property type="entry name" value="Cro/C1-type_HTH"/>
</dbReference>
<dbReference type="PANTHER" id="PTHR10245">
    <property type="entry name" value="ENDOTHELIAL DIFFERENTIATION-RELATED FACTOR 1 MULTIPROTEIN BRIDGING FACTOR 1"/>
    <property type="match status" value="1"/>
</dbReference>
<organism evidence="7 8">
    <name type="scientific">Funneliformis geosporum</name>
    <dbReference type="NCBI Taxonomy" id="1117311"/>
    <lineage>
        <taxon>Eukaryota</taxon>
        <taxon>Fungi</taxon>
        <taxon>Fungi incertae sedis</taxon>
        <taxon>Mucoromycota</taxon>
        <taxon>Glomeromycotina</taxon>
        <taxon>Glomeromycetes</taxon>
        <taxon>Glomerales</taxon>
        <taxon>Glomeraceae</taxon>
        <taxon>Funneliformis</taxon>
    </lineage>
</organism>
<evidence type="ECO:0000259" key="6">
    <source>
        <dbReference type="PROSITE" id="PS50943"/>
    </source>
</evidence>
<dbReference type="InterPro" id="IPR010982">
    <property type="entry name" value="Lambda_DNA-bd_dom_sf"/>
</dbReference>
<comment type="function">
    <text evidence="5">Transcriptional coactivator that stimulates GCN4-dependent transcriptional activity by bridging the DNA-binding region of GCN4 and TBP (SPT15), thereby recruiting TBP to GCN4-bound promoters. Involved in induction of the ribosome quality control (RQC) pathway; a pathway that degrades nascent peptide chains during problematic translation. Required to prevent stalled ribosomes from frameshifting.</text>
</comment>
<dbReference type="GO" id="GO:0005634">
    <property type="term" value="C:nucleus"/>
    <property type="evidence" value="ECO:0007669"/>
    <property type="project" value="TreeGrafter"/>
</dbReference>
<keyword evidence="8" id="KW-1185">Reference proteome</keyword>
<keyword evidence="4" id="KW-0804">Transcription</keyword>
<dbReference type="Gene3D" id="1.10.260.40">
    <property type="entry name" value="lambda repressor-like DNA-binding domains"/>
    <property type="match status" value="1"/>
</dbReference>
<dbReference type="CDD" id="cd00093">
    <property type="entry name" value="HTH_XRE"/>
    <property type="match status" value="1"/>
</dbReference>
<dbReference type="SUPFAM" id="SSF47413">
    <property type="entry name" value="lambda repressor-like DNA-binding domains"/>
    <property type="match status" value="1"/>
</dbReference>
<comment type="caution">
    <text evidence="7">The sequence shown here is derived from an EMBL/GenBank/DDBJ whole genome shotgun (WGS) entry which is preliminary data.</text>
</comment>
<protein>
    <submittedName>
        <fullName evidence="7">14540_t:CDS:1</fullName>
    </submittedName>
</protein>